<proteinExistence type="predicted"/>
<comment type="caution">
    <text evidence="1">The sequence shown here is derived from an EMBL/GenBank/DDBJ whole genome shotgun (WGS) entry which is preliminary data.</text>
</comment>
<evidence type="ECO:0000313" key="2">
    <source>
        <dbReference type="Proteomes" id="UP000324222"/>
    </source>
</evidence>
<dbReference type="Proteomes" id="UP000324222">
    <property type="component" value="Unassembled WGS sequence"/>
</dbReference>
<evidence type="ECO:0000313" key="1">
    <source>
        <dbReference type="EMBL" id="MPC10248.1"/>
    </source>
</evidence>
<reference evidence="1 2" key="1">
    <citation type="submission" date="2019-05" db="EMBL/GenBank/DDBJ databases">
        <title>Another draft genome of Portunus trituberculatus and its Hox gene families provides insights of decapod evolution.</title>
        <authorList>
            <person name="Jeong J.-H."/>
            <person name="Song I."/>
            <person name="Kim S."/>
            <person name="Choi T."/>
            <person name="Kim D."/>
            <person name="Ryu S."/>
            <person name="Kim W."/>
        </authorList>
    </citation>
    <scope>NUCLEOTIDE SEQUENCE [LARGE SCALE GENOMIC DNA]</scope>
    <source>
        <tissue evidence="1">Muscle</tissue>
    </source>
</reference>
<name>A0A5B7CME1_PORTR</name>
<dbReference type="AlphaFoldDB" id="A0A5B7CME1"/>
<dbReference type="EMBL" id="VSRR010000107">
    <property type="protein sequence ID" value="MPC10248.1"/>
    <property type="molecule type" value="Genomic_DNA"/>
</dbReference>
<gene>
    <name evidence="1" type="ORF">E2C01_002880</name>
</gene>
<protein>
    <submittedName>
        <fullName evidence="1">Uncharacterized protein</fullName>
    </submittedName>
</protein>
<sequence>MHGWRITSEILLTAAHYFSPGGSKRRRERSGGRCAGRRLILHISPDRFHKTPANNPSLALKETNTIMKTHVVAAPSALPPVTLKTR</sequence>
<keyword evidence="2" id="KW-1185">Reference proteome</keyword>
<organism evidence="1 2">
    <name type="scientific">Portunus trituberculatus</name>
    <name type="common">Swimming crab</name>
    <name type="synonym">Neptunus trituberculatus</name>
    <dbReference type="NCBI Taxonomy" id="210409"/>
    <lineage>
        <taxon>Eukaryota</taxon>
        <taxon>Metazoa</taxon>
        <taxon>Ecdysozoa</taxon>
        <taxon>Arthropoda</taxon>
        <taxon>Crustacea</taxon>
        <taxon>Multicrustacea</taxon>
        <taxon>Malacostraca</taxon>
        <taxon>Eumalacostraca</taxon>
        <taxon>Eucarida</taxon>
        <taxon>Decapoda</taxon>
        <taxon>Pleocyemata</taxon>
        <taxon>Brachyura</taxon>
        <taxon>Eubrachyura</taxon>
        <taxon>Portunoidea</taxon>
        <taxon>Portunidae</taxon>
        <taxon>Portuninae</taxon>
        <taxon>Portunus</taxon>
    </lineage>
</organism>
<accession>A0A5B7CME1</accession>